<dbReference type="SUPFAM" id="SSF55418">
    <property type="entry name" value="eIF4e-like"/>
    <property type="match status" value="1"/>
</dbReference>
<keyword evidence="5 6" id="KW-0648">Protein biosynthesis</keyword>
<dbReference type="InterPro" id="IPR001040">
    <property type="entry name" value="TIF_eIF_4E"/>
</dbReference>
<dbReference type="OrthoDB" id="590761at2759"/>
<reference evidence="7" key="1">
    <citation type="submission" date="2022-07" db="EMBL/GenBank/DDBJ databases">
        <title>Phylogenomic reconstructions and comparative analyses of Kickxellomycotina fungi.</title>
        <authorList>
            <person name="Reynolds N.K."/>
            <person name="Stajich J.E."/>
            <person name="Barry K."/>
            <person name="Grigoriev I.V."/>
            <person name="Crous P."/>
            <person name="Smith M.E."/>
        </authorList>
    </citation>
    <scope>NUCLEOTIDE SEQUENCE</scope>
    <source>
        <strain evidence="7">NBRC 32514</strain>
    </source>
</reference>
<evidence type="ECO:0000256" key="1">
    <source>
        <dbReference type="ARBA" id="ARBA00009860"/>
    </source>
</evidence>
<evidence type="ECO:0000313" key="7">
    <source>
        <dbReference type="EMBL" id="KAJ1719781.1"/>
    </source>
</evidence>
<dbReference type="AlphaFoldDB" id="A0A9W7XUV5"/>
<accession>A0A9W7XUV5</accession>
<keyword evidence="3" id="KW-0810">Translation regulation</keyword>
<dbReference type="PANTHER" id="PTHR11960:SF8">
    <property type="entry name" value="EUKARYOTIC TRANSLATION INITIATION FACTOR 4E1-RELATED"/>
    <property type="match status" value="1"/>
</dbReference>
<organism evidence="7 8">
    <name type="scientific">Coemansia erecta</name>
    <dbReference type="NCBI Taxonomy" id="147472"/>
    <lineage>
        <taxon>Eukaryota</taxon>
        <taxon>Fungi</taxon>
        <taxon>Fungi incertae sedis</taxon>
        <taxon>Zoopagomycota</taxon>
        <taxon>Kickxellomycotina</taxon>
        <taxon>Kickxellomycetes</taxon>
        <taxon>Kickxellales</taxon>
        <taxon>Kickxellaceae</taxon>
        <taxon>Coemansia</taxon>
    </lineage>
</organism>
<keyword evidence="4 6" id="KW-0694">RNA-binding</keyword>
<evidence type="ECO:0000256" key="3">
    <source>
        <dbReference type="ARBA" id="ARBA00022845"/>
    </source>
</evidence>
<name>A0A9W7XUV5_9FUNG</name>
<evidence type="ECO:0000256" key="2">
    <source>
        <dbReference type="ARBA" id="ARBA00022540"/>
    </source>
</evidence>
<dbReference type="InterPro" id="IPR023398">
    <property type="entry name" value="TIF_eIF4e-like"/>
</dbReference>
<evidence type="ECO:0000256" key="5">
    <source>
        <dbReference type="ARBA" id="ARBA00022917"/>
    </source>
</evidence>
<evidence type="ECO:0000256" key="6">
    <source>
        <dbReference type="RuleBase" id="RU004374"/>
    </source>
</evidence>
<dbReference type="PANTHER" id="PTHR11960">
    <property type="entry name" value="EUKARYOTIC TRANSLATION INITIATION FACTOR 4E RELATED"/>
    <property type="match status" value="1"/>
</dbReference>
<dbReference type="GO" id="GO:0016281">
    <property type="term" value="C:eukaryotic translation initiation factor 4F complex"/>
    <property type="evidence" value="ECO:0007669"/>
    <property type="project" value="TreeGrafter"/>
</dbReference>
<protein>
    <submittedName>
        <fullName evidence="7">Eukaryotic translation initiation factor 4E</fullName>
    </submittedName>
</protein>
<comment type="similarity">
    <text evidence="1 6">Belongs to the eukaryotic initiation factor 4E family.</text>
</comment>
<comment type="caution">
    <text evidence="7">The sequence shown here is derived from an EMBL/GenBank/DDBJ whole genome shotgun (WGS) entry which is preliminary data.</text>
</comment>
<proteinExistence type="inferred from homology"/>
<dbReference type="Proteomes" id="UP001149813">
    <property type="component" value="Unassembled WGS sequence"/>
</dbReference>
<keyword evidence="8" id="KW-1185">Reference proteome</keyword>
<gene>
    <name evidence="7" type="primary">TIF45</name>
    <name evidence="7" type="ORF">LPJ53_005509</name>
</gene>
<keyword evidence="2 6" id="KW-0396">Initiation factor</keyword>
<evidence type="ECO:0000313" key="8">
    <source>
        <dbReference type="Proteomes" id="UP001149813"/>
    </source>
</evidence>
<dbReference type="GO" id="GO:0000340">
    <property type="term" value="F:RNA 7-methylguanosine cap binding"/>
    <property type="evidence" value="ECO:0007669"/>
    <property type="project" value="TreeGrafter"/>
</dbReference>
<sequence>MTDVKPATENIDNSEAQSVKTVLGDPADFNVVHRLNSPWTLWFDNQAKKANVSNWTANLRKVVTIKTVEEFWGVYNTVSIAVDLPNGSNYHLFREGVQPMWEDPVNEKGGKWMYQFQRSIGEKVNEHWLHTLLACIGETFESSPEICGAVFSNRKSCFRIAVWTRNADNKEVCENIGRHFKDILGITATLDYTPHSDGLKTSYLYTV</sequence>
<dbReference type="Gene3D" id="3.30.760.10">
    <property type="entry name" value="RNA Cap, Translation Initiation Factor Eif4e"/>
    <property type="match status" value="1"/>
</dbReference>
<dbReference type="Pfam" id="PF01652">
    <property type="entry name" value="IF4E"/>
    <property type="match status" value="1"/>
</dbReference>
<evidence type="ECO:0000256" key="4">
    <source>
        <dbReference type="ARBA" id="ARBA00022884"/>
    </source>
</evidence>
<dbReference type="GO" id="GO:0006417">
    <property type="term" value="P:regulation of translation"/>
    <property type="evidence" value="ECO:0007669"/>
    <property type="project" value="UniProtKB-KW"/>
</dbReference>
<dbReference type="EMBL" id="JANBOJ010000341">
    <property type="protein sequence ID" value="KAJ1719781.1"/>
    <property type="molecule type" value="Genomic_DNA"/>
</dbReference>
<dbReference type="GO" id="GO:0003743">
    <property type="term" value="F:translation initiation factor activity"/>
    <property type="evidence" value="ECO:0007669"/>
    <property type="project" value="UniProtKB-KW"/>
</dbReference>